<dbReference type="Pfam" id="PF02627">
    <property type="entry name" value="CMD"/>
    <property type="match status" value="1"/>
</dbReference>
<keyword evidence="4" id="KW-0411">Iron-sulfur</keyword>
<evidence type="ECO:0000256" key="2">
    <source>
        <dbReference type="ARBA" id="ARBA00022723"/>
    </source>
</evidence>
<dbReference type="Gene3D" id="1.20.1290.10">
    <property type="entry name" value="AhpD-like"/>
    <property type="match status" value="1"/>
</dbReference>
<dbReference type="GO" id="GO:0051537">
    <property type="term" value="F:2 iron, 2 sulfur cluster binding"/>
    <property type="evidence" value="ECO:0007669"/>
    <property type="project" value="UniProtKB-KW"/>
</dbReference>
<evidence type="ECO:0000256" key="5">
    <source>
        <dbReference type="ARBA" id="ARBA00034078"/>
    </source>
</evidence>
<name>A0AAE3L164_9GAMM</name>
<keyword evidence="3" id="KW-0408">Iron</keyword>
<comment type="cofactor">
    <cofactor evidence="5">
        <name>[2Fe-2S] cluster</name>
        <dbReference type="ChEBI" id="CHEBI:190135"/>
    </cofactor>
</comment>
<reference evidence="8" key="1">
    <citation type="submission" date="2022-08" db="EMBL/GenBank/DDBJ databases">
        <title>Genomic Encyclopedia of Type Strains, Phase III (KMG-III): the genomes of soil and plant-associated and newly described type strains.</title>
        <authorList>
            <person name="Whitman W."/>
        </authorList>
    </citation>
    <scope>NUCLEOTIDE SEQUENCE</scope>
    <source>
        <strain evidence="8">HMT 1</strain>
    </source>
</reference>
<dbReference type="SUPFAM" id="SSF69118">
    <property type="entry name" value="AhpD-like"/>
    <property type="match status" value="1"/>
</dbReference>
<dbReference type="GO" id="GO:0046872">
    <property type="term" value="F:metal ion binding"/>
    <property type="evidence" value="ECO:0007669"/>
    <property type="project" value="UniProtKB-KW"/>
</dbReference>
<dbReference type="Proteomes" id="UP001204445">
    <property type="component" value="Unassembled WGS sequence"/>
</dbReference>
<dbReference type="RefSeq" id="WP_259054276.1">
    <property type="nucleotide sequence ID" value="NZ_JANUCT010000004.1"/>
</dbReference>
<dbReference type="InterPro" id="IPR017941">
    <property type="entry name" value="Rieske_2Fe-2S"/>
</dbReference>
<dbReference type="InterPro" id="IPR003779">
    <property type="entry name" value="CMD-like"/>
</dbReference>
<dbReference type="PANTHER" id="PTHR21496">
    <property type="entry name" value="FERREDOXIN-RELATED"/>
    <property type="match status" value="1"/>
</dbReference>
<keyword evidence="1" id="KW-0001">2Fe-2S</keyword>
<comment type="similarity">
    <text evidence="6">Belongs to the bacterial ring-hydroxylating dioxygenase ferredoxin component family.</text>
</comment>
<evidence type="ECO:0000256" key="3">
    <source>
        <dbReference type="ARBA" id="ARBA00023004"/>
    </source>
</evidence>
<protein>
    <submittedName>
        <fullName evidence="8">Nitrite reductase/ring-hydroxylating ferredoxin subunit/alkylhydroperoxidase/carboxymuconolactone decarboxylase family protein YurZ</fullName>
    </submittedName>
</protein>
<dbReference type="PANTHER" id="PTHR21496:SF0">
    <property type="entry name" value="RIESKE DOMAIN-CONTAINING PROTEIN"/>
    <property type="match status" value="1"/>
</dbReference>
<dbReference type="InterPro" id="IPR036922">
    <property type="entry name" value="Rieske_2Fe-2S_sf"/>
</dbReference>
<accession>A0AAE3L164</accession>
<dbReference type="InterPro" id="IPR029032">
    <property type="entry name" value="AhpD-like"/>
</dbReference>
<keyword evidence="9" id="KW-1185">Reference proteome</keyword>
<dbReference type="EMBL" id="JANUCT010000004">
    <property type="protein sequence ID" value="MCS3902711.1"/>
    <property type="molecule type" value="Genomic_DNA"/>
</dbReference>
<proteinExistence type="inferred from homology"/>
<evidence type="ECO:0000313" key="8">
    <source>
        <dbReference type="EMBL" id="MCS3902711.1"/>
    </source>
</evidence>
<keyword evidence="2" id="KW-0479">Metal-binding</keyword>
<dbReference type="AlphaFoldDB" id="A0AAE3L164"/>
<dbReference type="CDD" id="cd03467">
    <property type="entry name" value="Rieske"/>
    <property type="match status" value="1"/>
</dbReference>
<comment type="caution">
    <text evidence="8">The sequence shown here is derived from an EMBL/GenBank/DDBJ whole genome shotgun (WGS) entry which is preliminary data.</text>
</comment>
<organism evidence="8 9">
    <name type="scientific">Methylohalomonas lacus</name>
    <dbReference type="NCBI Taxonomy" id="398773"/>
    <lineage>
        <taxon>Bacteria</taxon>
        <taxon>Pseudomonadati</taxon>
        <taxon>Pseudomonadota</taxon>
        <taxon>Gammaproteobacteria</taxon>
        <taxon>Methylohalomonadales</taxon>
        <taxon>Methylohalomonadaceae</taxon>
        <taxon>Methylohalomonas</taxon>
    </lineage>
</organism>
<gene>
    <name evidence="8" type="ORF">J2T55_000715</name>
</gene>
<evidence type="ECO:0000259" key="7">
    <source>
        <dbReference type="PROSITE" id="PS51296"/>
    </source>
</evidence>
<dbReference type="PROSITE" id="PS51296">
    <property type="entry name" value="RIESKE"/>
    <property type="match status" value="1"/>
</dbReference>
<dbReference type="GO" id="GO:0051920">
    <property type="term" value="F:peroxiredoxin activity"/>
    <property type="evidence" value="ECO:0007669"/>
    <property type="project" value="InterPro"/>
</dbReference>
<evidence type="ECO:0000256" key="1">
    <source>
        <dbReference type="ARBA" id="ARBA00022714"/>
    </source>
</evidence>
<evidence type="ECO:0000256" key="6">
    <source>
        <dbReference type="ARBA" id="ARBA00038001"/>
    </source>
</evidence>
<evidence type="ECO:0000256" key="4">
    <source>
        <dbReference type="ARBA" id="ARBA00023014"/>
    </source>
</evidence>
<dbReference type="Gene3D" id="2.102.10.10">
    <property type="entry name" value="Rieske [2Fe-2S] iron-sulphur domain"/>
    <property type="match status" value="1"/>
</dbReference>
<feature type="domain" description="Rieske" evidence="7">
    <location>
        <begin position="111"/>
        <end position="205"/>
    </location>
</feature>
<evidence type="ECO:0000313" key="9">
    <source>
        <dbReference type="Proteomes" id="UP001204445"/>
    </source>
</evidence>
<sequence length="207" mass="23458">MSDAIDYLLQARPEAMQPYFSFLKQSGKKLDPKTRALISVISKVHGRTERGFRQYLTRALRVGCSADEVLDALLAAFPMIGLSGLIWATDILLDMDLPEFKPEALGSEPQWHTVGRIDEIDDGVSRLACDNRELFIYRNGDVIKVYDSRCPHQVTNIPQLALSDCTLTCPKHEWQFDISTGECIAKGNRPLTEFEHKIEDGRLLAYW</sequence>
<dbReference type="SUPFAM" id="SSF50022">
    <property type="entry name" value="ISP domain"/>
    <property type="match status" value="1"/>
</dbReference>
<dbReference type="Pfam" id="PF00355">
    <property type="entry name" value="Rieske"/>
    <property type="match status" value="1"/>
</dbReference>